<name>A0A8I0PE44_9ACTN</name>
<dbReference type="GeneID" id="86830629"/>
<dbReference type="InterPro" id="IPR018970">
    <property type="entry name" value="Xul5P/Fru6P_PKetolase_N"/>
</dbReference>
<dbReference type="InterPro" id="IPR009014">
    <property type="entry name" value="Transketo_C/PFOR_II"/>
</dbReference>
<dbReference type="GO" id="GO:0047905">
    <property type="term" value="F:fructose-6-phosphate phosphoketolase activity"/>
    <property type="evidence" value="ECO:0007669"/>
    <property type="project" value="UniProtKB-EC"/>
</dbReference>
<dbReference type="GO" id="GO:0050193">
    <property type="term" value="F:phosphoketolase activity"/>
    <property type="evidence" value="ECO:0007669"/>
    <property type="project" value="UniProtKB-EC"/>
</dbReference>
<evidence type="ECO:0000259" key="6">
    <source>
        <dbReference type="Pfam" id="PF09364"/>
    </source>
</evidence>
<dbReference type="GO" id="GO:0000287">
    <property type="term" value="F:magnesium ion binding"/>
    <property type="evidence" value="ECO:0007669"/>
    <property type="project" value="UniProtKB-ARBA"/>
</dbReference>
<sequence length="685" mass="72623">MTGVAVLADALWRATTYASVCQLHLRGNVLLSEPLSHEHVKPDPSGHWGTVPGTAWALAHVALAAGQTSPERDVVPILGAGHAGIVQLSMAWLSGELQAIRPQFTPDVDGLIRLSRAFPHVDGLGAEVHPALWAGDYLGGRLGGALAFAQGAALDAPDRVLVPVVGDGECETPTTAASWLATGVVPGAQVLPVIHVNGFRMGGQSLLGGMTDDQLRAYAIGQGWDARVVHVVEGSQEEHAAFHEVFQQALDTTSRSRRVAVFLRCTKGWGGPETVEGRRILGTPRAHKTPLSAPGRVADQLELLERWLARYSPHELFDPDGRPLGGLARAMAAARWCRLRPTHAEQRPADHRTPLGYKGFGTFADAVTTVIRDHAADGGFQVFSPDELASNRLGGLAREPWTKELLAEEVLLEWLAGWTASGRRGVLVSYEAFAPLLLSGVAAHLKQRRLAGAPVLPSLNLLLTSYGWNNVFTHGDPSFATALLAMGDPAVRVLTPADPTRTAVALEEALHSDGGVNVVVAGKHTATAHPTDTVHEEQAYGLAIWPHLSDDGEPDITIVTAGDLPAAVAAEAIPLLRGNRGCRVRAVNLLDLTVLGDPTTWPRGLSDADIDQYFGQHAAVLVVTLGHPAAVWGLLAGRLRRPAEVIGWQEPTGPTPQAQLADTLGLTPAGLVQVANRLLAAREAA</sequence>
<reference evidence="7 8" key="1">
    <citation type="submission" date="2020-10" db="EMBL/GenBank/DDBJ databases">
        <title>Sequencing the genomes of 1000 actinobacteria strains.</title>
        <authorList>
            <person name="Klenk H.-P."/>
        </authorList>
    </citation>
    <scope>NUCLEOTIDE SEQUENCE [LARGE SCALE GENOMIC DNA]</scope>
    <source>
        <strain evidence="7 8">DSM 41803</strain>
    </source>
</reference>
<dbReference type="SUPFAM" id="SSF52518">
    <property type="entry name" value="Thiamin diphosphate-binding fold (THDP-binding)"/>
    <property type="match status" value="2"/>
</dbReference>
<dbReference type="SUPFAM" id="SSF52922">
    <property type="entry name" value="TK C-terminal domain-like"/>
    <property type="match status" value="1"/>
</dbReference>
<dbReference type="Pfam" id="PF03894">
    <property type="entry name" value="XFP"/>
    <property type="match status" value="1"/>
</dbReference>
<comment type="similarity">
    <text evidence="2">Belongs to the XFP family.</text>
</comment>
<feature type="domain" description="Xylulose 5-phosphate/Fructose 6-phosphate phosphoketolase C-terminal" evidence="5">
    <location>
        <begin position="535"/>
        <end position="650"/>
    </location>
</feature>
<evidence type="ECO:0000256" key="3">
    <source>
        <dbReference type="ARBA" id="ARBA00023052"/>
    </source>
</evidence>
<dbReference type="RefSeq" id="WP_046912650.1">
    <property type="nucleotide sequence ID" value="NZ_JADBGF010000001.1"/>
</dbReference>
<dbReference type="InterPro" id="IPR029061">
    <property type="entry name" value="THDP-binding"/>
</dbReference>
<dbReference type="Pfam" id="PF09364">
    <property type="entry name" value="XFP_N"/>
    <property type="match status" value="1"/>
</dbReference>
<gene>
    <name evidence="7" type="ORF">H4687_006102</name>
</gene>
<feature type="domain" description="Xylulose 5-phosphate/Fructose 6-phosphate phosphoketolase N-terminal" evidence="6">
    <location>
        <begin position="9"/>
        <end position="330"/>
    </location>
</feature>
<dbReference type="PANTHER" id="PTHR31273:SF0">
    <property type="entry name" value="PHOSPHOKETOLASE-RELATED"/>
    <property type="match status" value="1"/>
</dbReference>
<dbReference type="GO" id="GO:0005975">
    <property type="term" value="P:carbohydrate metabolic process"/>
    <property type="evidence" value="ECO:0007669"/>
    <property type="project" value="InterPro"/>
</dbReference>
<dbReference type="EC" id="4.1.2.9" evidence="7"/>
<dbReference type="Gene3D" id="3.40.50.970">
    <property type="match status" value="2"/>
</dbReference>
<dbReference type="Proteomes" id="UP000629287">
    <property type="component" value="Unassembled WGS sequence"/>
</dbReference>
<dbReference type="Gene3D" id="3.40.50.920">
    <property type="match status" value="1"/>
</dbReference>
<dbReference type="Pfam" id="PF09363">
    <property type="entry name" value="XFP_C"/>
    <property type="match status" value="1"/>
</dbReference>
<dbReference type="EC" id="4.1.2.22" evidence="7"/>
<evidence type="ECO:0000313" key="7">
    <source>
        <dbReference type="EMBL" id="MBE1599973.1"/>
    </source>
</evidence>
<comment type="caution">
    <text evidence="7">The sequence shown here is derived from an EMBL/GenBank/DDBJ whole genome shotgun (WGS) entry which is preliminary data.</text>
</comment>
<evidence type="ECO:0000313" key="8">
    <source>
        <dbReference type="Proteomes" id="UP000629287"/>
    </source>
</evidence>
<evidence type="ECO:0000256" key="1">
    <source>
        <dbReference type="ARBA" id="ARBA00001964"/>
    </source>
</evidence>
<evidence type="ECO:0000256" key="4">
    <source>
        <dbReference type="ARBA" id="ARBA00023239"/>
    </source>
</evidence>
<evidence type="ECO:0000259" key="5">
    <source>
        <dbReference type="Pfam" id="PF09363"/>
    </source>
</evidence>
<dbReference type="InterPro" id="IPR018969">
    <property type="entry name" value="Xul5P/Fru6P_PKetolase_C"/>
</dbReference>
<dbReference type="PROSITE" id="PS60003">
    <property type="entry name" value="PHOSPHOKETOLASE_2"/>
    <property type="match status" value="1"/>
</dbReference>
<dbReference type="InterPro" id="IPR019789">
    <property type="entry name" value="Xul5P/Fru6P_PKetolase_ThDP_BS"/>
</dbReference>
<accession>A0A8I0PE44</accession>
<evidence type="ECO:0000256" key="2">
    <source>
        <dbReference type="ARBA" id="ARBA00005623"/>
    </source>
</evidence>
<dbReference type="PANTHER" id="PTHR31273">
    <property type="entry name" value="PHOSPHOKETOLASE-RELATED"/>
    <property type="match status" value="1"/>
</dbReference>
<dbReference type="AlphaFoldDB" id="A0A8I0PE44"/>
<keyword evidence="4 7" id="KW-0456">Lyase</keyword>
<organism evidence="7 8">
    <name type="scientific">Streptomyces stelliscabiei</name>
    <dbReference type="NCBI Taxonomy" id="146820"/>
    <lineage>
        <taxon>Bacteria</taxon>
        <taxon>Bacillati</taxon>
        <taxon>Actinomycetota</taxon>
        <taxon>Actinomycetes</taxon>
        <taxon>Kitasatosporales</taxon>
        <taxon>Streptomycetaceae</taxon>
        <taxon>Streptomyces</taxon>
    </lineage>
</organism>
<dbReference type="InterPro" id="IPR005593">
    <property type="entry name" value="Xul5P/Fru6P_PKetolase"/>
</dbReference>
<proteinExistence type="inferred from homology"/>
<dbReference type="EMBL" id="JADBGF010000001">
    <property type="protein sequence ID" value="MBE1599973.1"/>
    <property type="molecule type" value="Genomic_DNA"/>
</dbReference>
<comment type="cofactor">
    <cofactor evidence="1">
        <name>thiamine diphosphate</name>
        <dbReference type="ChEBI" id="CHEBI:58937"/>
    </cofactor>
</comment>
<keyword evidence="3" id="KW-0786">Thiamine pyrophosphate</keyword>
<protein>
    <submittedName>
        <fullName evidence="7">Xylulose-5-phosphate/fructose-6-phosphate phosphoketolase</fullName>
        <ecNumber evidence="7">4.1.2.22</ecNumber>
        <ecNumber evidence="7">4.1.2.9</ecNumber>
    </submittedName>
</protein>
<dbReference type="OrthoDB" id="9768449at2"/>
<keyword evidence="8" id="KW-1185">Reference proteome</keyword>